<dbReference type="InterPro" id="IPR050935">
    <property type="entry name" value="Bromo_chromatin_reader"/>
</dbReference>
<feature type="compositionally biased region" description="Polar residues" evidence="3">
    <location>
        <begin position="75"/>
        <end position="94"/>
    </location>
</feature>
<evidence type="ECO:0000313" key="6">
    <source>
        <dbReference type="EMBL" id="EOO00267.1"/>
    </source>
</evidence>
<dbReference type="PANTHER" id="PTHR22880">
    <property type="entry name" value="FALZ-RELATED BROMODOMAIN-CONTAINING PROTEINS"/>
    <property type="match status" value="1"/>
</dbReference>
<feature type="compositionally biased region" description="Basic and acidic residues" evidence="3">
    <location>
        <begin position="903"/>
        <end position="918"/>
    </location>
</feature>
<feature type="domain" description="Bromo" evidence="4">
    <location>
        <begin position="559"/>
        <end position="631"/>
    </location>
</feature>
<feature type="region of interest" description="Disordered" evidence="3">
    <location>
        <begin position="748"/>
        <end position="803"/>
    </location>
</feature>
<dbReference type="EMBL" id="KB933100">
    <property type="protein sequence ID" value="EOO00267.1"/>
    <property type="molecule type" value="Genomic_DNA"/>
</dbReference>
<dbReference type="PRINTS" id="PR00503">
    <property type="entry name" value="BROMODOMAIN"/>
</dbReference>
<organism evidence="6 7">
    <name type="scientific">Phaeoacremonium minimum (strain UCR-PA7)</name>
    <name type="common">Esca disease fungus</name>
    <name type="synonym">Togninia minima</name>
    <dbReference type="NCBI Taxonomy" id="1286976"/>
    <lineage>
        <taxon>Eukaryota</taxon>
        <taxon>Fungi</taxon>
        <taxon>Dikarya</taxon>
        <taxon>Ascomycota</taxon>
        <taxon>Pezizomycotina</taxon>
        <taxon>Sordariomycetes</taxon>
        <taxon>Sordariomycetidae</taxon>
        <taxon>Togniniales</taxon>
        <taxon>Togniniaceae</taxon>
        <taxon>Phaeoacremonium</taxon>
    </lineage>
</organism>
<dbReference type="GO" id="GO:0006355">
    <property type="term" value="P:regulation of DNA-templated transcription"/>
    <property type="evidence" value="ECO:0007669"/>
    <property type="project" value="TreeGrafter"/>
</dbReference>
<feature type="compositionally biased region" description="Acidic residues" evidence="3">
    <location>
        <begin position="674"/>
        <end position="690"/>
    </location>
</feature>
<name>R8BLQ1_PHAM7</name>
<dbReference type="eggNOG" id="KOG1474">
    <property type="taxonomic scope" value="Eukaryota"/>
</dbReference>
<evidence type="ECO:0000313" key="7">
    <source>
        <dbReference type="Proteomes" id="UP000014074"/>
    </source>
</evidence>
<dbReference type="InterPro" id="IPR001487">
    <property type="entry name" value="Bromodomain"/>
</dbReference>
<feature type="domain" description="Bromo" evidence="4">
    <location>
        <begin position="355"/>
        <end position="428"/>
    </location>
</feature>
<evidence type="ECO:0000259" key="4">
    <source>
        <dbReference type="PROSITE" id="PS50014"/>
    </source>
</evidence>
<feature type="domain" description="NET" evidence="5">
    <location>
        <begin position="791"/>
        <end position="872"/>
    </location>
</feature>
<dbReference type="InterPro" id="IPR036427">
    <property type="entry name" value="Bromodomain-like_sf"/>
</dbReference>
<dbReference type="RefSeq" id="XP_007914934.1">
    <property type="nucleotide sequence ID" value="XM_007916743.1"/>
</dbReference>
<dbReference type="InterPro" id="IPR038336">
    <property type="entry name" value="NET_sf"/>
</dbReference>
<dbReference type="Gene3D" id="1.20.1270.220">
    <property type="match status" value="1"/>
</dbReference>
<sequence>MAVMTSHQPDGDAVLLDQKSESLKMTASVGDEPNGVNGHVSPVEIHPETTSEPELNTKSALAPQSPKPKDEVPESNETVTQNNDAFAANQTVSVEQAEEPEKKDSALAEDLPKEAEKVAEPVTDQPKDTEMTDAPKPAEEAVPLVEKAEEAPVAAAPEPVQPSEIVEPTTEEAPKAAVEEEVITQPETSDDVKMTDAQPEVDVSPGAENLENTQTSTVEETSVAASADITSEPISVSQLNIDTQDDPTSITANTSMTDAPSQPSVKVAREREDDVADEPAAKRARTLDADDVVQDTVKVMTGPIPQPMDVDQPAGDLVPLTVNGEPRRLNDPALDNNPITGFMNREIRRVLGGIKKTKAGGQFKLSVQVMWPALWESYIERIKNPIDIGSIEHKLRQDDYKTLGAFKNDVRLISENSVTFNGNDHNVTASANLVVRQIFERLGDVPAEQPAKPEAKEAKNIPTRHAEPRAAAPPRRESRGAATSPTEKVSDSPVFAVPPSGVPIIRRDSTKNDGDRPKRPIHPPKSKDLGFQAKNLKKKKLQPDFKFCDDVLTEIKKQKYYMWNQYFLEPVDPVALNIPNYHKVIKQPMDLQTITEKLHSGEYESPKAFEGDFNLMLKNCFKFNPEGHLVHSAGIELEKLFKEKWAEKDAWMAKHAPAASAPAASGASPHGKDDSDDEADASDVEPEDEPVSTQALDTLTARLHEEQKKLDDALQASKLDPTFISLQQSMIQMIQNQIVTEKIKLQEQTNNKKPAAKPKASKSKKAAGGATSGASKKAAATATAAKKSGGSAKKPPKTRKLDVDEREIVSLGIGNLDGPALDQAIDIIRKDTNIPDNDEAELELDMEQLSEPVLLKLFDIVMKAFPQYKDELKKKREQRKAEEHPNRSALPKSSKPKKNKPMGKQEQERKLEQLRELKAQYARNGSGSQEPLPSVENGGHEASDHHHESDEDSSSEEE</sequence>
<dbReference type="KEGG" id="tmn:UCRPA7_4250"/>
<accession>R8BLQ1</accession>
<feature type="compositionally biased region" description="Low complexity" evidence="3">
    <location>
        <begin position="656"/>
        <end position="669"/>
    </location>
</feature>
<feature type="compositionally biased region" description="Low complexity" evidence="3">
    <location>
        <begin position="140"/>
        <end position="168"/>
    </location>
</feature>
<evidence type="ECO:0000256" key="2">
    <source>
        <dbReference type="PROSITE-ProRule" id="PRU00035"/>
    </source>
</evidence>
<dbReference type="OrthoDB" id="784962at2759"/>
<keyword evidence="1 2" id="KW-0103">Bromodomain</keyword>
<feature type="compositionally biased region" description="Basic and acidic residues" evidence="3">
    <location>
        <begin position="938"/>
        <end position="949"/>
    </location>
</feature>
<dbReference type="PROSITE" id="PS00633">
    <property type="entry name" value="BROMODOMAIN_1"/>
    <property type="match status" value="1"/>
</dbReference>
<dbReference type="Pfam" id="PF00439">
    <property type="entry name" value="Bromodomain"/>
    <property type="match status" value="2"/>
</dbReference>
<keyword evidence="7" id="KW-1185">Reference proteome</keyword>
<dbReference type="GO" id="GO:0006338">
    <property type="term" value="P:chromatin remodeling"/>
    <property type="evidence" value="ECO:0007669"/>
    <property type="project" value="TreeGrafter"/>
</dbReference>
<dbReference type="Gene3D" id="1.20.920.10">
    <property type="entry name" value="Bromodomain-like"/>
    <property type="match status" value="2"/>
</dbReference>
<dbReference type="GO" id="GO:0005634">
    <property type="term" value="C:nucleus"/>
    <property type="evidence" value="ECO:0007669"/>
    <property type="project" value="TreeGrafter"/>
</dbReference>
<dbReference type="GO" id="GO:0000785">
    <property type="term" value="C:chromatin"/>
    <property type="evidence" value="ECO:0007669"/>
    <property type="project" value="TreeGrafter"/>
</dbReference>
<feature type="compositionally biased region" description="Basic and acidic residues" evidence="3">
    <location>
        <begin position="451"/>
        <end position="479"/>
    </location>
</feature>
<proteinExistence type="predicted"/>
<evidence type="ECO:0000256" key="3">
    <source>
        <dbReference type="SAM" id="MobiDB-lite"/>
    </source>
</evidence>
<feature type="compositionally biased region" description="Polar residues" evidence="3">
    <location>
        <begin position="252"/>
        <end position="264"/>
    </location>
</feature>
<gene>
    <name evidence="6" type="ORF">UCRPA7_4250</name>
</gene>
<dbReference type="GeneID" id="19324682"/>
<feature type="region of interest" description="Disordered" evidence="3">
    <location>
        <begin position="445"/>
        <end position="530"/>
    </location>
</feature>
<feature type="compositionally biased region" description="Low complexity" evidence="3">
    <location>
        <begin position="766"/>
        <end position="793"/>
    </location>
</feature>
<feature type="compositionally biased region" description="Basic and acidic residues" evidence="3">
    <location>
        <begin position="505"/>
        <end position="518"/>
    </location>
</feature>
<dbReference type="PROSITE" id="PS51525">
    <property type="entry name" value="NET"/>
    <property type="match status" value="1"/>
</dbReference>
<reference evidence="7" key="1">
    <citation type="journal article" date="2013" name="Genome Announc.">
        <title>Draft genome sequence of the ascomycete Phaeoacremonium aleophilum strain UCR-PA7, a causal agent of the esca disease complex in grapevines.</title>
        <authorList>
            <person name="Blanco-Ulate B."/>
            <person name="Rolshausen P."/>
            <person name="Cantu D."/>
        </authorList>
    </citation>
    <scope>NUCLEOTIDE SEQUENCE [LARGE SCALE GENOMIC DNA]</scope>
    <source>
        <strain evidence="7">UCR-PA7</strain>
    </source>
</reference>
<dbReference type="CDD" id="cd04369">
    <property type="entry name" value="Bromodomain"/>
    <property type="match status" value="1"/>
</dbReference>
<feature type="compositionally biased region" description="Basic and acidic residues" evidence="3">
    <location>
        <begin position="872"/>
        <end position="886"/>
    </location>
</feature>
<dbReference type="SUPFAM" id="SSF47370">
    <property type="entry name" value="Bromodomain"/>
    <property type="match status" value="2"/>
</dbReference>
<dbReference type="Proteomes" id="UP000014074">
    <property type="component" value="Unassembled WGS sequence"/>
</dbReference>
<feature type="compositionally biased region" description="Basic and acidic residues" evidence="3">
    <location>
        <begin position="99"/>
        <end position="130"/>
    </location>
</feature>
<feature type="region of interest" description="Disordered" evidence="3">
    <location>
        <begin position="656"/>
        <end position="693"/>
    </location>
</feature>
<evidence type="ECO:0000259" key="5">
    <source>
        <dbReference type="PROSITE" id="PS51525"/>
    </source>
</evidence>
<feature type="compositionally biased region" description="Polar residues" evidence="3">
    <location>
        <begin position="48"/>
        <end position="59"/>
    </location>
</feature>
<evidence type="ECO:0000256" key="1">
    <source>
        <dbReference type="ARBA" id="ARBA00023117"/>
    </source>
</evidence>
<feature type="region of interest" description="Disordered" evidence="3">
    <location>
        <begin position="1"/>
        <end position="215"/>
    </location>
</feature>
<dbReference type="PROSITE" id="PS50014">
    <property type="entry name" value="BROMODOMAIN_2"/>
    <property type="match status" value="2"/>
</dbReference>
<dbReference type="InterPro" id="IPR027353">
    <property type="entry name" value="NET_dom"/>
</dbReference>
<dbReference type="Pfam" id="PF17035">
    <property type="entry name" value="BET"/>
    <property type="match status" value="1"/>
</dbReference>
<feature type="region of interest" description="Disordered" evidence="3">
    <location>
        <begin position="252"/>
        <end position="285"/>
    </location>
</feature>
<feature type="compositionally biased region" description="Basic residues" evidence="3">
    <location>
        <begin position="754"/>
        <end position="765"/>
    </location>
</feature>
<dbReference type="AlphaFoldDB" id="R8BLQ1"/>
<protein>
    <submittedName>
        <fullName evidence="6">Putative transcription regulator protein</fullName>
    </submittedName>
</protein>
<dbReference type="SMART" id="SM00297">
    <property type="entry name" value="BROMO"/>
    <property type="match status" value="2"/>
</dbReference>
<dbReference type="PANTHER" id="PTHR22880:SF225">
    <property type="entry name" value="BROMODOMAIN-CONTAINING PROTEIN BET-1-RELATED"/>
    <property type="match status" value="1"/>
</dbReference>
<dbReference type="InterPro" id="IPR018359">
    <property type="entry name" value="Bromodomain_CS"/>
</dbReference>
<dbReference type="HOGENOM" id="CLU_001499_2_0_1"/>
<feature type="region of interest" description="Disordered" evidence="3">
    <location>
        <begin position="872"/>
        <end position="958"/>
    </location>
</feature>